<proteinExistence type="predicted"/>
<dbReference type="Gene3D" id="1.10.1660.10">
    <property type="match status" value="1"/>
</dbReference>
<dbReference type="EMBL" id="JAIULA010000020">
    <property type="protein sequence ID" value="MCP0887590.1"/>
    <property type="molecule type" value="Genomic_DNA"/>
</dbReference>
<dbReference type="RefSeq" id="WP_253361601.1">
    <property type="nucleotide sequence ID" value="NZ_JAIULA010000020.1"/>
</dbReference>
<evidence type="ECO:0000313" key="6">
    <source>
        <dbReference type="EMBL" id="MCP0887590.1"/>
    </source>
</evidence>
<protein>
    <submittedName>
        <fullName evidence="6">MerR family transcriptional regulator</fullName>
    </submittedName>
</protein>
<evidence type="ECO:0000313" key="7">
    <source>
        <dbReference type="Proteomes" id="UP001139006"/>
    </source>
</evidence>
<dbReference type="InterPro" id="IPR000551">
    <property type="entry name" value="MerR-type_HTH_dom"/>
</dbReference>
<dbReference type="PANTHER" id="PTHR30204">
    <property type="entry name" value="REDOX-CYCLING DRUG-SENSING TRANSCRIPTIONAL ACTIVATOR SOXR"/>
    <property type="match status" value="1"/>
</dbReference>
<evidence type="ECO:0000256" key="2">
    <source>
        <dbReference type="ARBA" id="ARBA00023015"/>
    </source>
</evidence>
<sequence>MEELTSGAFAKLCHISKKTLFLYDKLDLLKPIRIGENNYRYYTLEQADRLSTIKLLQELGSSLTEISNFFNLPTLENKAAFLATQHLKLQQKLHTINTMDKQLNFLIHRLHHFEKIGENTFFTETLTAPEYYFVTKMDPGFILNSLDYGIQYGVLFNDNSDSNKLTVFKQVASQNANYIKPIGNYLCVYKVLKNEEMTTSVLNVRKQMQAIAKLEGPLYQEDYCSTIAEIDNKVVIKFSCKLSN</sequence>
<keyword evidence="3" id="KW-0238">DNA-binding</keyword>
<evidence type="ECO:0000256" key="3">
    <source>
        <dbReference type="ARBA" id="ARBA00023125"/>
    </source>
</evidence>
<comment type="caution">
    <text evidence="6">The sequence shown here is derived from an EMBL/GenBank/DDBJ whole genome shotgun (WGS) entry which is preliminary data.</text>
</comment>
<evidence type="ECO:0000259" key="5">
    <source>
        <dbReference type="PROSITE" id="PS50937"/>
    </source>
</evidence>
<keyword evidence="4" id="KW-0804">Transcription</keyword>
<dbReference type="InterPro" id="IPR009061">
    <property type="entry name" value="DNA-bd_dom_put_sf"/>
</dbReference>
<keyword evidence="2" id="KW-0805">Transcription regulation</keyword>
<evidence type="ECO:0000256" key="4">
    <source>
        <dbReference type="ARBA" id="ARBA00023163"/>
    </source>
</evidence>
<accession>A0A9X2FLR1</accession>
<dbReference type="Pfam" id="PF13411">
    <property type="entry name" value="MerR_1"/>
    <property type="match status" value="1"/>
</dbReference>
<dbReference type="AlphaFoldDB" id="A0A9X2FLR1"/>
<gene>
    <name evidence="6" type="ORF">LB941_09625</name>
</gene>
<dbReference type="PANTHER" id="PTHR30204:SF69">
    <property type="entry name" value="MERR-FAMILY TRANSCRIPTIONAL REGULATOR"/>
    <property type="match status" value="1"/>
</dbReference>
<dbReference type="GO" id="GO:0003700">
    <property type="term" value="F:DNA-binding transcription factor activity"/>
    <property type="evidence" value="ECO:0007669"/>
    <property type="project" value="InterPro"/>
</dbReference>
<dbReference type="SMART" id="SM00422">
    <property type="entry name" value="HTH_MERR"/>
    <property type="match status" value="1"/>
</dbReference>
<keyword evidence="7" id="KW-1185">Reference proteome</keyword>
<evidence type="ECO:0000256" key="1">
    <source>
        <dbReference type="ARBA" id="ARBA00022491"/>
    </source>
</evidence>
<dbReference type="InterPro" id="IPR047057">
    <property type="entry name" value="MerR_fam"/>
</dbReference>
<dbReference type="PROSITE" id="PS50937">
    <property type="entry name" value="HTH_MERR_2"/>
    <property type="match status" value="1"/>
</dbReference>
<keyword evidence="1" id="KW-0678">Repressor</keyword>
<dbReference type="SUPFAM" id="SSF46955">
    <property type="entry name" value="Putative DNA-binding domain"/>
    <property type="match status" value="1"/>
</dbReference>
<organism evidence="6 7">
    <name type="scientific">Ligilactobacillus ubinensis</name>
    <dbReference type="NCBI Taxonomy" id="2876789"/>
    <lineage>
        <taxon>Bacteria</taxon>
        <taxon>Bacillati</taxon>
        <taxon>Bacillota</taxon>
        <taxon>Bacilli</taxon>
        <taxon>Lactobacillales</taxon>
        <taxon>Lactobacillaceae</taxon>
        <taxon>Ligilactobacillus</taxon>
    </lineage>
</organism>
<dbReference type="Proteomes" id="UP001139006">
    <property type="component" value="Unassembled WGS sequence"/>
</dbReference>
<name>A0A9X2FLR1_9LACO</name>
<feature type="domain" description="HTH merR-type" evidence="5">
    <location>
        <begin position="3"/>
        <end position="72"/>
    </location>
</feature>
<dbReference type="GO" id="GO:0003677">
    <property type="term" value="F:DNA binding"/>
    <property type="evidence" value="ECO:0007669"/>
    <property type="project" value="UniProtKB-KW"/>
</dbReference>
<reference evidence="6 7" key="1">
    <citation type="journal article" date="2023" name="Int. J. Syst. Evol. Microbiol.">
        <title>Ligilactobacillus ubinensis sp. nov., a novel species isolated from the wild ferment of a durian fruit (Durio zibethinus).</title>
        <authorList>
            <person name="Heng Y.C."/>
            <person name="Menon N."/>
            <person name="Chen B."/>
            <person name="Loo B.Z.L."/>
            <person name="Wong G.W.J."/>
            <person name="Lim A.C.H."/>
            <person name="Silvaraju S."/>
            <person name="Kittelmann S."/>
        </authorList>
    </citation>
    <scope>NUCLEOTIDE SEQUENCE [LARGE SCALE GENOMIC DNA]</scope>
    <source>
        <strain evidence="6 7">WILCCON 0076</strain>
    </source>
</reference>